<gene>
    <name evidence="8" type="ORF">SAMN05444354_1343</name>
</gene>
<proteinExistence type="predicted"/>
<dbReference type="PROSITE" id="PS00676">
    <property type="entry name" value="SIGMA54_INTERACT_2"/>
    <property type="match status" value="1"/>
</dbReference>
<dbReference type="SUPFAM" id="SSF49879">
    <property type="entry name" value="SMAD/FHA domain"/>
    <property type="match status" value="1"/>
</dbReference>
<dbReference type="CDD" id="cd00009">
    <property type="entry name" value="AAA"/>
    <property type="match status" value="1"/>
</dbReference>
<dbReference type="InterPro" id="IPR025943">
    <property type="entry name" value="Sigma_54_int_dom_ATP-bd_2"/>
</dbReference>
<dbReference type="InterPro" id="IPR003593">
    <property type="entry name" value="AAA+_ATPase"/>
</dbReference>
<feature type="region of interest" description="Disordered" evidence="5">
    <location>
        <begin position="480"/>
        <end position="499"/>
    </location>
</feature>
<evidence type="ECO:0000313" key="9">
    <source>
        <dbReference type="Proteomes" id="UP000182719"/>
    </source>
</evidence>
<dbReference type="Gene3D" id="1.10.10.60">
    <property type="entry name" value="Homeodomain-like"/>
    <property type="match status" value="1"/>
</dbReference>
<dbReference type="Pfam" id="PF00498">
    <property type="entry name" value="FHA"/>
    <property type="match status" value="1"/>
</dbReference>
<dbReference type="InterPro" id="IPR002078">
    <property type="entry name" value="Sigma_54_int"/>
</dbReference>
<dbReference type="InterPro" id="IPR027417">
    <property type="entry name" value="P-loop_NTPase"/>
</dbReference>
<dbReference type="SUPFAM" id="SSF52540">
    <property type="entry name" value="P-loop containing nucleoside triphosphate hydrolases"/>
    <property type="match status" value="1"/>
</dbReference>
<organism evidence="8 9">
    <name type="scientific">Stigmatella aurantiaca</name>
    <dbReference type="NCBI Taxonomy" id="41"/>
    <lineage>
        <taxon>Bacteria</taxon>
        <taxon>Pseudomonadati</taxon>
        <taxon>Myxococcota</taxon>
        <taxon>Myxococcia</taxon>
        <taxon>Myxococcales</taxon>
        <taxon>Cystobacterineae</taxon>
        <taxon>Archangiaceae</taxon>
        <taxon>Stigmatella</taxon>
    </lineage>
</organism>
<evidence type="ECO:0000256" key="5">
    <source>
        <dbReference type="SAM" id="MobiDB-lite"/>
    </source>
</evidence>
<evidence type="ECO:0000259" key="7">
    <source>
        <dbReference type="PROSITE" id="PS50045"/>
    </source>
</evidence>
<dbReference type="GO" id="GO:0006355">
    <property type="term" value="P:regulation of DNA-templated transcription"/>
    <property type="evidence" value="ECO:0007669"/>
    <property type="project" value="InterPro"/>
</dbReference>
<dbReference type="Gene3D" id="1.10.8.60">
    <property type="match status" value="1"/>
</dbReference>
<dbReference type="GO" id="GO:0005524">
    <property type="term" value="F:ATP binding"/>
    <property type="evidence" value="ECO:0007669"/>
    <property type="project" value="UniProtKB-KW"/>
</dbReference>
<dbReference type="RefSeq" id="WP_245769029.1">
    <property type="nucleotide sequence ID" value="NZ_FOAP01000034.1"/>
</dbReference>
<dbReference type="Gene3D" id="3.40.50.300">
    <property type="entry name" value="P-loop containing nucleotide triphosphate hydrolases"/>
    <property type="match status" value="1"/>
</dbReference>
<dbReference type="SMART" id="SM00240">
    <property type="entry name" value="FHA"/>
    <property type="match status" value="1"/>
</dbReference>
<evidence type="ECO:0000313" key="8">
    <source>
        <dbReference type="EMBL" id="SEN20218.1"/>
    </source>
</evidence>
<feature type="domain" description="FHA" evidence="6">
    <location>
        <begin position="102"/>
        <end position="152"/>
    </location>
</feature>
<dbReference type="PROSITE" id="PS50006">
    <property type="entry name" value="FHA_DOMAIN"/>
    <property type="match status" value="1"/>
</dbReference>
<protein>
    <submittedName>
        <fullName evidence="8">Regulatory protein, Fis family</fullName>
    </submittedName>
</protein>
<dbReference type="Gene3D" id="2.60.200.20">
    <property type="match status" value="1"/>
</dbReference>
<evidence type="ECO:0000256" key="1">
    <source>
        <dbReference type="ARBA" id="ARBA00022741"/>
    </source>
</evidence>
<dbReference type="Pfam" id="PF00158">
    <property type="entry name" value="Sigma54_activat"/>
    <property type="match status" value="1"/>
</dbReference>
<sequence>MTSGDDPKVKQPTPLEEPQAAAAPGPSLDRTAFIPIPTTLQAPSEKESPFQSAVLTRRERVARGAVTPAPLPRAPYREPKALRVQREGVPDLIIPLYPDRSYVFGRAPESTVVFAHDAVSRQHGRLAFREDHRWVYRDLNSRNQSFLGEAEVPFPGDEREFFQLMSASQDWVVEAGNVILLGNGRSRILLLAEVPEGLIAGPRPGQEGSAAAARLERSINICTRHLLPVFILGKSGTGKTFIAREIHSRSRLDGNFVNLNCGRLPQDASMLHSELLGHVKGAFTGAAFARVGKFYLANGGTLFLDEVEFLPSAAQDFLIDVLEGSGSLAPLGAVPDSREPPPRFRLISASKTPLQQTGLRPDLAQRLATGDVIVLPTLEERRDDIPNLVEDFLHRLKTEQQYDARFTSDTIAYLQQVDWPGQIRELEATVKAVVAREVAARSIDGMGASRLVITLEAVKAYLLQRRIGFGASAAAPPLASGMPGDSGPGVPAPPVRKRPGDLTEADIRSMLEKHQGNKTRAAQELGIALNTLKDRMKKLGLS</sequence>
<keyword evidence="9" id="KW-1185">Reference proteome</keyword>
<dbReference type="Pfam" id="PF25601">
    <property type="entry name" value="AAA_lid_14"/>
    <property type="match status" value="1"/>
</dbReference>
<name>A0A1H8EN45_STIAU</name>
<dbReference type="Pfam" id="PF02954">
    <property type="entry name" value="HTH_8"/>
    <property type="match status" value="1"/>
</dbReference>
<dbReference type="InterPro" id="IPR000253">
    <property type="entry name" value="FHA_dom"/>
</dbReference>
<evidence type="ECO:0000259" key="6">
    <source>
        <dbReference type="PROSITE" id="PS50006"/>
    </source>
</evidence>
<dbReference type="PROSITE" id="PS50045">
    <property type="entry name" value="SIGMA54_INTERACT_4"/>
    <property type="match status" value="1"/>
</dbReference>
<evidence type="ECO:0000256" key="3">
    <source>
        <dbReference type="ARBA" id="ARBA00023015"/>
    </source>
</evidence>
<dbReference type="InterPro" id="IPR002197">
    <property type="entry name" value="HTH_Fis"/>
</dbReference>
<feature type="region of interest" description="Disordered" evidence="5">
    <location>
        <begin position="1"/>
        <end position="31"/>
    </location>
</feature>
<evidence type="ECO:0000256" key="2">
    <source>
        <dbReference type="ARBA" id="ARBA00022840"/>
    </source>
</evidence>
<dbReference type="InterPro" id="IPR009057">
    <property type="entry name" value="Homeodomain-like_sf"/>
</dbReference>
<dbReference type="InterPro" id="IPR058031">
    <property type="entry name" value="AAA_lid_NorR"/>
</dbReference>
<dbReference type="InterPro" id="IPR008984">
    <property type="entry name" value="SMAD_FHA_dom_sf"/>
</dbReference>
<evidence type="ECO:0000256" key="4">
    <source>
        <dbReference type="ARBA" id="ARBA00023163"/>
    </source>
</evidence>
<keyword evidence="2" id="KW-0067">ATP-binding</keyword>
<feature type="domain" description="Sigma-54 factor interaction" evidence="7">
    <location>
        <begin position="227"/>
        <end position="435"/>
    </location>
</feature>
<dbReference type="Proteomes" id="UP000182719">
    <property type="component" value="Unassembled WGS sequence"/>
</dbReference>
<dbReference type="GO" id="GO:0043565">
    <property type="term" value="F:sequence-specific DNA binding"/>
    <property type="evidence" value="ECO:0007669"/>
    <property type="project" value="InterPro"/>
</dbReference>
<dbReference type="SMART" id="SM00382">
    <property type="entry name" value="AAA"/>
    <property type="match status" value="1"/>
</dbReference>
<dbReference type="PANTHER" id="PTHR32071">
    <property type="entry name" value="TRANSCRIPTIONAL REGULATORY PROTEIN"/>
    <property type="match status" value="1"/>
</dbReference>
<dbReference type="AlphaFoldDB" id="A0A1H8EN45"/>
<reference evidence="9" key="1">
    <citation type="submission" date="2016-10" db="EMBL/GenBank/DDBJ databases">
        <authorList>
            <person name="Varghese N."/>
            <person name="Submissions S."/>
        </authorList>
    </citation>
    <scope>NUCLEOTIDE SEQUENCE [LARGE SCALE GENOMIC DNA]</scope>
    <source>
        <strain evidence="9">DSM 17044</strain>
    </source>
</reference>
<accession>A0A1H8EN45</accession>
<dbReference type="PRINTS" id="PR01590">
    <property type="entry name" value="HTHFIS"/>
</dbReference>
<keyword evidence="3" id="KW-0805">Transcription regulation</keyword>
<keyword evidence="1" id="KW-0547">Nucleotide-binding</keyword>
<keyword evidence="4" id="KW-0804">Transcription</keyword>
<dbReference type="SUPFAM" id="SSF46689">
    <property type="entry name" value="Homeodomain-like"/>
    <property type="match status" value="1"/>
</dbReference>
<dbReference type="EMBL" id="FOAP01000034">
    <property type="protein sequence ID" value="SEN20218.1"/>
    <property type="molecule type" value="Genomic_DNA"/>
</dbReference>